<evidence type="ECO:0000256" key="1">
    <source>
        <dbReference type="ARBA" id="ARBA00004141"/>
    </source>
</evidence>
<keyword evidence="3 5" id="KW-1133">Transmembrane helix</keyword>
<dbReference type="GO" id="GO:0016020">
    <property type="term" value="C:membrane"/>
    <property type="evidence" value="ECO:0007669"/>
    <property type="project" value="UniProtKB-SubCell"/>
</dbReference>
<keyword evidence="2 5" id="KW-0812">Transmembrane</keyword>
<reference evidence="6" key="1">
    <citation type="journal article" date="2020" name="Nature">
        <title>Giant virus diversity and host interactions through global metagenomics.</title>
        <authorList>
            <person name="Schulz F."/>
            <person name="Roux S."/>
            <person name="Paez-Espino D."/>
            <person name="Jungbluth S."/>
            <person name="Walsh D.A."/>
            <person name="Denef V.J."/>
            <person name="McMahon K.D."/>
            <person name="Konstantinidis K.T."/>
            <person name="Eloe-Fadrosh E.A."/>
            <person name="Kyrpides N.C."/>
            <person name="Woyke T."/>
        </authorList>
    </citation>
    <scope>NUCLEOTIDE SEQUENCE</scope>
    <source>
        <strain evidence="6">GVMAG-S-1035237-23</strain>
    </source>
</reference>
<keyword evidence="4 5" id="KW-0472">Membrane</keyword>
<evidence type="ECO:0000256" key="3">
    <source>
        <dbReference type="ARBA" id="ARBA00022989"/>
    </source>
</evidence>
<evidence type="ECO:0008006" key="7">
    <source>
        <dbReference type="Google" id="ProtNLM"/>
    </source>
</evidence>
<comment type="subcellular location">
    <subcellularLocation>
        <location evidence="1">Membrane</location>
        <topology evidence="1">Multi-pass membrane protein</topology>
    </subcellularLocation>
</comment>
<feature type="transmembrane region" description="Helical" evidence="5">
    <location>
        <begin position="70"/>
        <end position="91"/>
    </location>
</feature>
<evidence type="ECO:0000256" key="4">
    <source>
        <dbReference type="ARBA" id="ARBA00023136"/>
    </source>
</evidence>
<feature type="transmembrane region" description="Helical" evidence="5">
    <location>
        <begin position="33"/>
        <end position="58"/>
    </location>
</feature>
<evidence type="ECO:0000313" key="6">
    <source>
        <dbReference type="EMBL" id="QHS79446.1"/>
    </source>
</evidence>
<organism evidence="6">
    <name type="scientific">viral metagenome</name>
    <dbReference type="NCBI Taxonomy" id="1070528"/>
    <lineage>
        <taxon>unclassified sequences</taxon>
        <taxon>metagenomes</taxon>
        <taxon>organismal metagenomes</taxon>
    </lineage>
</organism>
<sequence length="94" mass="10290">MLEYFVEFMGTLIVVYSLLLTDRNPAIMGLIYFAVYTVAGEMSGGTFNPLGAAAYYMIGRTTLNEMLMNIAAQLFAMEAAVLSFVPIKALIGDF</sequence>
<dbReference type="AlphaFoldDB" id="A0A6C0AIG4"/>
<protein>
    <recommendedName>
        <fullName evidence="7">Major intrinsic protein</fullName>
    </recommendedName>
</protein>
<dbReference type="Gene3D" id="1.20.1080.10">
    <property type="entry name" value="Glycerol uptake facilitator protein"/>
    <property type="match status" value="1"/>
</dbReference>
<name>A0A6C0AIG4_9ZZZZ</name>
<dbReference type="InterPro" id="IPR023271">
    <property type="entry name" value="Aquaporin-like"/>
</dbReference>
<dbReference type="EMBL" id="MN740643">
    <property type="protein sequence ID" value="QHS79446.1"/>
    <property type="molecule type" value="Genomic_DNA"/>
</dbReference>
<evidence type="ECO:0000256" key="2">
    <source>
        <dbReference type="ARBA" id="ARBA00022692"/>
    </source>
</evidence>
<accession>A0A6C0AIG4</accession>
<feature type="transmembrane region" description="Helical" evidence="5">
    <location>
        <begin position="6"/>
        <end position="21"/>
    </location>
</feature>
<proteinExistence type="predicted"/>
<evidence type="ECO:0000256" key="5">
    <source>
        <dbReference type="SAM" id="Phobius"/>
    </source>
</evidence>
<dbReference type="SUPFAM" id="SSF81338">
    <property type="entry name" value="Aquaporin-like"/>
    <property type="match status" value="1"/>
</dbReference>